<dbReference type="InterPro" id="IPR015815">
    <property type="entry name" value="HIBADH-related"/>
</dbReference>
<accession>A0A0K6ITS1</accession>
<keyword evidence="2" id="KW-0520">NAD</keyword>
<evidence type="ECO:0000256" key="1">
    <source>
        <dbReference type="ARBA" id="ARBA00023002"/>
    </source>
</evidence>
<dbReference type="Pfam" id="PF14833">
    <property type="entry name" value="NAD_binding_11"/>
    <property type="match status" value="1"/>
</dbReference>
<gene>
    <name evidence="6" type="ORF">Ga0061068_10412</name>
</gene>
<dbReference type="SUPFAM" id="SSF48179">
    <property type="entry name" value="6-phosphogluconate dehydrogenase C-terminal domain-like"/>
    <property type="match status" value="1"/>
</dbReference>
<dbReference type="InterPro" id="IPR051265">
    <property type="entry name" value="HIBADH-related_NP60_sf"/>
</dbReference>
<organism evidence="6 7">
    <name type="scientific">Tepidiphilus thermophilus</name>
    <dbReference type="NCBI Taxonomy" id="876478"/>
    <lineage>
        <taxon>Bacteria</taxon>
        <taxon>Pseudomonadati</taxon>
        <taxon>Pseudomonadota</taxon>
        <taxon>Hydrogenophilia</taxon>
        <taxon>Hydrogenophilales</taxon>
        <taxon>Hydrogenophilaceae</taxon>
        <taxon>Tepidiphilus</taxon>
    </lineage>
</organism>
<dbReference type="EMBL" id="CYHH01000004">
    <property type="protein sequence ID" value="CUB06717.1"/>
    <property type="molecule type" value="Genomic_DNA"/>
</dbReference>
<evidence type="ECO:0000259" key="5">
    <source>
        <dbReference type="Pfam" id="PF14833"/>
    </source>
</evidence>
<dbReference type="Proteomes" id="UP000182108">
    <property type="component" value="Unassembled WGS sequence"/>
</dbReference>
<dbReference type="PIRSF" id="PIRSF000103">
    <property type="entry name" value="HIBADH"/>
    <property type="match status" value="1"/>
</dbReference>
<dbReference type="InterPro" id="IPR036291">
    <property type="entry name" value="NAD(P)-bd_dom_sf"/>
</dbReference>
<dbReference type="Pfam" id="PF03446">
    <property type="entry name" value="NAD_binding_2"/>
    <property type="match status" value="1"/>
</dbReference>
<dbReference type="InterPro" id="IPR006115">
    <property type="entry name" value="6PGDH_NADP-bd"/>
</dbReference>
<evidence type="ECO:0000256" key="2">
    <source>
        <dbReference type="ARBA" id="ARBA00023027"/>
    </source>
</evidence>
<evidence type="ECO:0000259" key="4">
    <source>
        <dbReference type="Pfam" id="PF03446"/>
    </source>
</evidence>
<proteinExistence type="predicted"/>
<feature type="active site" evidence="3">
    <location>
        <position position="171"/>
    </location>
</feature>
<dbReference type="InterPro" id="IPR013328">
    <property type="entry name" value="6PGD_dom2"/>
</dbReference>
<dbReference type="Gene3D" id="3.40.50.720">
    <property type="entry name" value="NAD(P)-binding Rossmann-like Domain"/>
    <property type="match status" value="1"/>
</dbReference>
<dbReference type="SUPFAM" id="SSF51735">
    <property type="entry name" value="NAD(P)-binding Rossmann-fold domains"/>
    <property type="match status" value="1"/>
</dbReference>
<dbReference type="AlphaFoldDB" id="A0A0K6ITS1"/>
<dbReference type="InterPro" id="IPR002204">
    <property type="entry name" value="3-OH-isobutyrate_DH-rel_CS"/>
</dbReference>
<name>A0A0K6ITS1_9PROT</name>
<evidence type="ECO:0000313" key="6">
    <source>
        <dbReference type="EMBL" id="CUB06717.1"/>
    </source>
</evidence>
<keyword evidence="7" id="KW-1185">Reference proteome</keyword>
<protein>
    <submittedName>
        <fullName evidence="6">3-hydroxyisobutyrate dehydrogenase or related beta-hydroxyacid dehydrogenase</fullName>
    </submittedName>
</protein>
<dbReference type="GO" id="GO:0051287">
    <property type="term" value="F:NAD binding"/>
    <property type="evidence" value="ECO:0007669"/>
    <property type="project" value="InterPro"/>
</dbReference>
<dbReference type="PROSITE" id="PS00895">
    <property type="entry name" value="3_HYDROXYISOBUT_DH"/>
    <property type="match status" value="1"/>
</dbReference>
<reference evidence="7" key="1">
    <citation type="submission" date="2015-08" db="EMBL/GenBank/DDBJ databases">
        <authorList>
            <person name="Babu N.S."/>
            <person name="Beckwith C.J."/>
            <person name="Beseler K.G."/>
            <person name="Brison A."/>
            <person name="Carone J.V."/>
            <person name="Caskin T.P."/>
            <person name="Diamond M."/>
            <person name="Durham M.E."/>
            <person name="Foxe J.M."/>
            <person name="Go M."/>
            <person name="Henderson B.A."/>
            <person name="Jones I.B."/>
            <person name="McGettigan J.A."/>
            <person name="Micheletti S.J."/>
            <person name="Nasrallah M.E."/>
            <person name="Ortiz D."/>
            <person name="Piller C.R."/>
            <person name="Privatt S.R."/>
            <person name="Schneider S.L."/>
            <person name="Sharp S."/>
            <person name="Smith T.C."/>
            <person name="Stanton J.D."/>
            <person name="Ullery H.E."/>
            <person name="Wilson R.J."/>
            <person name="Serrano M.G."/>
            <person name="Buck G."/>
            <person name="Lee V."/>
            <person name="Wang Y."/>
            <person name="Carvalho R."/>
            <person name="Voegtly L."/>
            <person name="Shi R."/>
            <person name="Duckworth R."/>
            <person name="Johnson A."/>
            <person name="Loviza R."/>
            <person name="Walstead R."/>
            <person name="Shah Z."/>
            <person name="Kiflezghi M."/>
            <person name="Wade K."/>
            <person name="Ball S.L."/>
            <person name="Bradley K.W."/>
            <person name="Asai D.J."/>
            <person name="Bowman C.A."/>
            <person name="Russell D.A."/>
            <person name="Pope W.H."/>
            <person name="Jacobs-Sera D."/>
            <person name="Hendrix R.W."/>
            <person name="Hatfull G.F."/>
        </authorList>
    </citation>
    <scope>NUCLEOTIDE SEQUENCE [LARGE SCALE GENOMIC DNA]</scope>
    <source>
        <strain evidence="7">JCM 19170</strain>
    </source>
</reference>
<evidence type="ECO:0000256" key="3">
    <source>
        <dbReference type="PIRSR" id="PIRSR000103-1"/>
    </source>
</evidence>
<dbReference type="GO" id="GO:0016054">
    <property type="term" value="P:organic acid catabolic process"/>
    <property type="evidence" value="ECO:0007669"/>
    <property type="project" value="UniProtKB-ARBA"/>
</dbReference>
<keyword evidence="1" id="KW-0560">Oxidoreductase</keyword>
<dbReference type="OrthoDB" id="9777604at2"/>
<sequence>MKIAFLGLGRMGSGMAQNLLRAGHELVVYNRTPERMQPLVAQGAKPAASPAEAVQGVDALVTMLADDAAVETVLFGANGAFAALPAGAIHVSSSTLSEAFVVRLAEEHARAGHGFVSAPVFGRPEAAAAGKLRVVVAGTPQFVECARPIFEAIGEAVHVVGTQPQLANVVKLAGNFMIMALLEALGESYALMRKAGIEPLQFLEIINGLFRSPVYENYGRIVAEERFSPAGFAAKLGLKDMRFVLASAERAAAPMPLASLVRDRFLALMAQGGEALDWAALTRIAAMEAGLLSPSKDAS</sequence>
<evidence type="ECO:0000313" key="7">
    <source>
        <dbReference type="Proteomes" id="UP000182108"/>
    </source>
</evidence>
<dbReference type="GO" id="GO:0050661">
    <property type="term" value="F:NADP binding"/>
    <property type="evidence" value="ECO:0007669"/>
    <property type="project" value="InterPro"/>
</dbReference>
<dbReference type="InterPro" id="IPR029154">
    <property type="entry name" value="HIBADH-like_NADP-bd"/>
</dbReference>
<dbReference type="Gene3D" id="1.10.1040.10">
    <property type="entry name" value="N-(1-d-carboxylethyl)-l-norvaline Dehydrogenase, domain 2"/>
    <property type="match status" value="1"/>
</dbReference>
<feature type="domain" description="3-hydroxyisobutyrate dehydrogenase-like NAD-binding" evidence="5">
    <location>
        <begin position="168"/>
        <end position="283"/>
    </location>
</feature>
<dbReference type="PANTHER" id="PTHR43580">
    <property type="entry name" value="OXIDOREDUCTASE GLYR1-RELATED"/>
    <property type="match status" value="1"/>
</dbReference>
<feature type="domain" description="6-phosphogluconate dehydrogenase NADP-binding" evidence="4">
    <location>
        <begin position="2"/>
        <end position="161"/>
    </location>
</feature>
<dbReference type="PANTHER" id="PTHR43580:SF2">
    <property type="entry name" value="CYTOKINE-LIKE NUCLEAR FACTOR N-PAC"/>
    <property type="match status" value="1"/>
</dbReference>
<dbReference type="InterPro" id="IPR008927">
    <property type="entry name" value="6-PGluconate_DH-like_C_sf"/>
</dbReference>
<dbReference type="GO" id="GO:0016491">
    <property type="term" value="F:oxidoreductase activity"/>
    <property type="evidence" value="ECO:0007669"/>
    <property type="project" value="UniProtKB-KW"/>
</dbReference>